<sequence length="17" mass="1734">MINGVSEGGMNLNGIEV</sequence>
<dbReference type="Proteomes" id="UP000008553">
    <property type="component" value="Unassembled WGS sequence"/>
</dbReference>
<keyword evidence="2" id="KW-1185">Reference proteome</keyword>
<organism evidence="1 2">
    <name type="scientific">Plasmodium yoelii yoelii</name>
    <dbReference type="NCBI Taxonomy" id="73239"/>
    <lineage>
        <taxon>Eukaryota</taxon>
        <taxon>Sar</taxon>
        <taxon>Alveolata</taxon>
        <taxon>Apicomplexa</taxon>
        <taxon>Aconoidasida</taxon>
        <taxon>Haemosporida</taxon>
        <taxon>Plasmodiidae</taxon>
        <taxon>Plasmodium</taxon>
        <taxon>Plasmodium (Vinckeia)</taxon>
    </lineage>
</organism>
<comment type="caution">
    <text evidence="1">The sequence shown here is derived from an EMBL/GenBank/DDBJ whole genome shotgun (WGS) entry which is preliminary data.</text>
</comment>
<proteinExistence type="predicted"/>
<protein>
    <submittedName>
        <fullName evidence="1">Uncharacterized protein</fullName>
    </submittedName>
</protein>
<dbReference type="AlphaFoldDB" id="Q7RM18"/>
<evidence type="ECO:0000313" key="1">
    <source>
        <dbReference type="EMBL" id="EAA21812.1"/>
    </source>
</evidence>
<name>Q7RM18_PLAYO</name>
<reference evidence="1 2" key="1">
    <citation type="journal article" date="2002" name="Nature">
        <title>Genome sequence and comparative analysis of the model rodent malaria parasite Plasmodium yoelii yoelii.</title>
        <authorList>
            <person name="Carlton J.M."/>
            <person name="Angiuoli S.V."/>
            <person name="Suh B.B."/>
            <person name="Kooij T.W."/>
            <person name="Pertea M."/>
            <person name="Silva J.C."/>
            <person name="Ermolaeva M.D."/>
            <person name="Allen J.E."/>
            <person name="Selengut J.D."/>
            <person name="Koo H.L."/>
            <person name="Peterson J.D."/>
            <person name="Pop M."/>
            <person name="Kosack D.S."/>
            <person name="Shumway M.F."/>
            <person name="Bidwell S.L."/>
            <person name="Shallom S.J."/>
            <person name="van Aken S.E."/>
            <person name="Riedmuller S.B."/>
            <person name="Feldblyum T.V."/>
            <person name="Cho J.K."/>
            <person name="Quackenbush J."/>
            <person name="Sedegah M."/>
            <person name="Shoaibi A."/>
            <person name="Cummings L.M."/>
            <person name="Florens L."/>
            <person name="Yates J.R."/>
            <person name="Raine J.D."/>
            <person name="Sinden R.E."/>
            <person name="Harris M.A."/>
            <person name="Cunningham D.A."/>
            <person name="Preiser P.R."/>
            <person name="Bergman L.W."/>
            <person name="Vaidya A.B."/>
            <person name="van Lin L.H."/>
            <person name="Janse C.J."/>
            <person name="Waters A.P."/>
            <person name="Smith H.O."/>
            <person name="White O.R."/>
            <person name="Salzberg S.L."/>
            <person name="Venter J.C."/>
            <person name="Fraser C.M."/>
            <person name="Hoffman S.L."/>
            <person name="Gardner M.J."/>
            <person name="Carucci D.J."/>
        </authorList>
    </citation>
    <scope>NUCLEOTIDE SEQUENCE [LARGE SCALE GENOMIC DNA]</scope>
    <source>
        <strain evidence="1 2">17XNL</strain>
    </source>
</reference>
<dbReference type="PaxDb" id="73239-Q7RM18"/>
<evidence type="ECO:0000313" key="2">
    <source>
        <dbReference type="Proteomes" id="UP000008553"/>
    </source>
</evidence>
<dbReference type="EMBL" id="AABL01000649">
    <property type="protein sequence ID" value="EAA21812.1"/>
    <property type="molecule type" value="Genomic_DNA"/>
</dbReference>
<accession>Q7RM18</accession>
<gene>
    <name evidence="1" type="ORF">PY02370</name>
</gene>
<dbReference type="InParanoid" id="Q7RM18"/>